<dbReference type="RefSeq" id="WP_305005235.1">
    <property type="nucleotide sequence ID" value="NZ_JAUQSY010000002.1"/>
</dbReference>
<dbReference type="Proteomes" id="UP001176429">
    <property type="component" value="Unassembled WGS sequence"/>
</dbReference>
<proteinExistence type="predicted"/>
<comment type="caution">
    <text evidence="2">The sequence shown here is derived from an EMBL/GenBank/DDBJ whole genome shotgun (WGS) entry which is preliminary data.</text>
</comment>
<protein>
    <submittedName>
        <fullName evidence="2">Outer membrane beta-barrel protein</fullName>
    </submittedName>
</protein>
<dbReference type="InterPro" id="IPR025665">
    <property type="entry name" value="Beta-barrel_OMP_2"/>
</dbReference>
<reference evidence="2" key="1">
    <citation type="submission" date="2023-07" db="EMBL/GenBank/DDBJ databases">
        <authorList>
            <person name="Kim M.K."/>
        </authorList>
    </citation>
    <scope>NUCLEOTIDE SEQUENCE</scope>
    <source>
        <strain evidence="2">ASUV-10-1</strain>
    </source>
</reference>
<evidence type="ECO:0000259" key="1">
    <source>
        <dbReference type="Pfam" id="PF13568"/>
    </source>
</evidence>
<dbReference type="Pfam" id="PF13568">
    <property type="entry name" value="OMP_b-brl_2"/>
    <property type="match status" value="1"/>
</dbReference>
<evidence type="ECO:0000313" key="3">
    <source>
        <dbReference type="Proteomes" id="UP001176429"/>
    </source>
</evidence>
<name>A0ABT9B6M5_9BACT</name>
<sequence length="266" mass="30202">MATTHFRHQLHLHRSQLRRGALLLGVLGLLLPTAAVAQRKPDRNRKGQIKGITVNNLPAYDDRWFHPGLYVALSGTRYFVEQSDFYIQQRNVSANSITSASFGVGVIGDVRLGDYKSPFILRFAPGVTFSSRQVEFKPLAGYPRDADSIVTQEVVSTVIQFPLMLKYQSDRRRNTRLYMIAGLNPILTVGNRRDDGKRNILRQTDSDLAIEYGFGFDFFYPLFKFAPELRFSHGLRNVLVPQNDVFSRSLQGLTTNSVTLYINIQN</sequence>
<gene>
    <name evidence="2" type="ORF">Q5H93_04190</name>
</gene>
<organism evidence="2 3">
    <name type="scientific">Hymenobacter aranciens</name>
    <dbReference type="NCBI Taxonomy" id="3063996"/>
    <lineage>
        <taxon>Bacteria</taxon>
        <taxon>Pseudomonadati</taxon>
        <taxon>Bacteroidota</taxon>
        <taxon>Cytophagia</taxon>
        <taxon>Cytophagales</taxon>
        <taxon>Hymenobacteraceae</taxon>
        <taxon>Hymenobacter</taxon>
    </lineage>
</organism>
<dbReference type="EMBL" id="JAUQSY010000002">
    <property type="protein sequence ID" value="MDO7873922.1"/>
    <property type="molecule type" value="Genomic_DNA"/>
</dbReference>
<feature type="domain" description="Outer membrane protein beta-barrel" evidence="1">
    <location>
        <begin position="88"/>
        <end position="239"/>
    </location>
</feature>
<evidence type="ECO:0000313" key="2">
    <source>
        <dbReference type="EMBL" id="MDO7873922.1"/>
    </source>
</evidence>
<accession>A0ABT9B6M5</accession>
<keyword evidence="3" id="KW-1185">Reference proteome</keyword>